<proteinExistence type="predicted"/>
<organism evidence="2 3">
    <name type="scientific">Leyella stercorea DSM 18206</name>
    <dbReference type="NCBI Taxonomy" id="1002367"/>
    <lineage>
        <taxon>Bacteria</taxon>
        <taxon>Pseudomonadati</taxon>
        <taxon>Bacteroidota</taxon>
        <taxon>Bacteroidia</taxon>
        <taxon>Bacteroidales</taxon>
        <taxon>Prevotellaceae</taxon>
        <taxon>Leyella</taxon>
    </lineage>
</organism>
<reference evidence="2 3" key="1">
    <citation type="submission" date="2011-08" db="EMBL/GenBank/DDBJ databases">
        <authorList>
            <person name="Weinstock G."/>
            <person name="Sodergren E."/>
            <person name="Clifton S."/>
            <person name="Fulton L."/>
            <person name="Fulton B."/>
            <person name="Courtney L."/>
            <person name="Fronick C."/>
            <person name="Harrison M."/>
            <person name="Strong C."/>
            <person name="Farmer C."/>
            <person name="Delahaunty K."/>
            <person name="Markovic C."/>
            <person name="Hall O."/>
            <person name="Minx P."/>
            <person name="Tomlinson C."/>
            <person name="Mitreva M."/>
            <person name="Hou S."/>
            <person name="Chen J."/>
            <person name="Wollam A."/>
            <person name="Pepin K.H."/>
            <person name="Johnson M."/>
            <person name="Bhonagiri V."/>
            <person name="Zhang X."/>
            <person name="Suruliraj S."/>
            <person name="Warren W."/>
            <person name="Chinwalla A."/>
            <person name="Mardis E.R."/>
            <person name="Wilson R.K."/>
        </authorList>
    </citation>
    <scope>NUCLEOTIDE SEQUENCE [LARGE SCALE GENOMIC DNA]</scope>
    <source>
        <strain evidence="2 3">DSM 18206</strain>
    </source>
</reference>
<name>G6AZM9_9BACT</name>
<keyword evidence="1" id="KW-0812">Transmembrane</keyword>
<evidence type="ECO:0000313" key="3">
    <source>
        <dbReference type="Proteomes" id="UP000004407"/>
    </source>
</evidence>
<dbReference type="HOGENOM" id="CLU_3203664_0_0_10"/>
<keyword evidence="1" id="KW-0472">Membrane</keyword>
<dbReference type="AlphaFoldDB" id="G6AZM9"/>
<dbReference type="Proteomes" id="UP000004407">
    <property type="component" value="Unassembled WGS sequence"/>
</dbReference>
<feature type="transmembrane region" description="Helical" evidence="1">
    <location>
        <begin position="15"/>
        <end position="39"/>
    </location>
</feature>
<keyword evidence="1" id="KW-1133">Transmembrane helix</keyword>
<evidence type="ECO:0000256" key="1">
    <source>
        <dbReference type="SAM" id="Phobius"/>
    </source>
</evidence>
<comment type="caution">
    <text evidence="2">The sequence shown here is derived from an EMBL/GenBank/DDBJ whole genome shotgun (WGS) entry which is preliminary data.</text>
</comment>
<evidence type="ECO:0000313" key="2">
    <source>
        <dbReference type="EMBL" id="EHJ38284.1"/>
    </source>
</evidence>
<protein>
    <submittedName>
        <fullName evidence="2">Uncharacterized protein</fullName>
    </submittedName>
</protein>
<gene>
    <name evidence="2" type="ORF">HMPREF0673_02096</name>
</gene>
<accession>G6AZM9</accession>
<dbReference type="EMBL" id="AFZZ01000179">
    <property type="protein sequence ID" value="EHJ38284.1"/>
    <property type="molecule type" value="Genomic_DNA"/>
</dbReference>
<sequence length="45" mass="5389">MQSYKKILQNMERVSYIFCIFVSASMSYIINYTLLYSIISRVKQD</sequence>